<organism evidence="1">
    <name type="scientific">Arion vulgaris</name>
    <dbReference type="NCBI Taxonomy" id="1028688"/>
    <lineage>
        <taxon>Eukaryota</taxon>
        <taxon>Metazoa</taxon>
        <taxon>Spiralia</taxon>
        <taxon>Lophotrochozoa</taxon>
        <taxon>Mollusca</taxon>
        <taxon>Gastropoda</taxon>
        <taxon>Heterobranchia</taxon>
        <taxon>Euthyneura</taxon>
        <taxon>Panpulmonata</taxon>
        <taxon>Eupulmonata</taxon>
        <taxon>Stylommatophora</taxon>
        <taxon>Helicina</taxon>
        <taxon>Arionoidea</taxon>
        <taxon>Arionidae</taxon>
        <taxon>Arion</taxon>
    </lineage>
</organism>
<dbReference type="AlphaFoldDB" id="A0A0B7ARN6"/>
<protein>
    <submittedName>
        <fullName evidence="1">Uncharacterized protein</fullName>
    </submittedName>
</protein>
<gene>
    <name evidence="1" type="primary">ORF132794</name>
</gene>
<evidence type="ECO:0000313" key="1">
    <source>
        <dbReference type="EMBL" id="CEK82656.1"/>
    </source>
</evidence>
<accession>A0A0B7ARN6</accession>
<reference evidence="1" key="1">
    <citation type="submission" date="2014-12" db="EMBL/GenBank/DDBJ databases">
        <title>Insight into the proteome of Arion vulgaris.</title>
        <authorList>
            <person name="Aradska J."/>
            <person name="Bulat T."/>
            <person name="Smidak R."/>
            <person name="Sarate P."/>
            <person name="Gangsoo J."/>
            <person name="Sialana F."/>
            <person name="Bilban M."/>
            <person name="Lubec G."/>
        </authorList>
    </citation>
    <scope>NUCLEOTIDE SEQUENCE</scope>
    <source>
        <tissue evidence="1">Skin</tissue>
    </source>
</reference>
<dbReference type="EMBL" id="HACG01035791">
    <property type="protein sequence ID" value="CEK82656.1"/>
    <property type="molecule type" value="Transcribed_RNA"/>
</dbReference>
<feature type="non-terminal residue" evidence="1">
    <location>
        <position position="74"/>
    </location>
</feature>
<name>A0A0B7ARN6_9EUPU</name>
<sequence length="74" mass="8557">MYFTWSGLKKTVAKDERFISLHWVSSYDSVLFGRNGTQSAKSVAKKHEFLSSSNNRRDLMKKLHVTWSGFEPTT</sequence>
<proteinExistence type="predicted"/>